<evidence type="ECO:0000313" key="3">
    <source>
        <dbReference type="EMBL" id="TWD14426.1"/>
    </source>
</evidence>
<feature type="active site" description="Proton donor/acceptor" evidence="1">
    <location>
        <position position="95"/>
    </location>
</feature>
<dbReference type="PANTHER" id="PTHR48100:SF62">
    <property type="entry name" value="GLUCOSYL-3-PHOSPHOGLYCERATE PHOSPHATASE"/>
    <property type="match status" value="1"/>
</dbReference>
<evidence type="ECO:0000256" key="2">
    <source>
        <dbReference type="PIRSR" id="PIRSR613078-2"/>
    </source>
</evidence>
<dbReference type="Gene3D" id="3.40.50.1240">
    <property type="entry name" value="Phosphoglycerate mutase-like"/>
    <property type="match status" value="1"/>
</dbReference>
<dbReference type="InterPro" id="IPR029033">
    <property type="entry name" value="His_PPase_superfam"/>
</dbReference>
<dbReference type="PROSITE" id="PS00175">
    <property type="entry name" value="PG_MUTASE"/>
    <property type="match status" value="1"/>
</dbReference>
<dbReference type="SMART" id="SM00855">
    <property type="entry name" value="PGAM"/>
    <property type="match status" value="1"/>
</dbReference>
<dbReference type="InterPro" id="IPR013078">
    <property type="entry name" value="His_Pase_superF_clade-1"/>
</dbReference>
<dbReference type="Proteomes" id="UP000315628">
    <property type="component" value="Unassembled WGS sequence"/>
</dbReference>
<dbReference type="SUPFAM" id="SSF53254">
    <property type="entry name" value="Phosphoglycerate mutase-like"/>
    <property type="match status" value="1"/>
</dbReference>
<sequence length="225" mass="24145">MSGATAQMTGLAAPRRLVVLRHGETDSNAKGIWQGQLDHELSERGHAQAKAAARALIPLRPSRVLSSDLRRAQVTGQDVATACGVELSTDERLREIHAGGWQGLTGTQVRERYPEDAERLLTGEDFRRGGTGETIAEVAQRARSLVDEVIASMEPGECVVLATHGVTARSLVCDLVGLDQQQSWLAIGGLRNCHWALLEEGRAGWRIAQWNVGPAQALATDGATA</sequence>
<feature type="active site" description="Tele-phosphohistidine intermediate" evidence="1">
    <location>
        <position position="22"/>
    </location>
</feature>
<keyword evidence="4" id="KW-1185">Reference proteome</keyword>
<evidence type="ECO:0000256" key="1">
    <source>
        <dbReference type="PIRSR" id="PIRSR613078-1"/>
    </source>
</evidence>
<dbReference type="EMBL" id="VIUW01000003">
    <property type="protein sequence ID" value="TWD14426.1"/>
    <property type="molecule type" value="Genomic_DNA"/>
</dbReference>
<reference evidence="3 4" key="1">
    <citation type="submission" date="2019-06" db="EMBL/GenBank/DDBJ databases">
        <title>Sequencing the genomes of 1000 actinobacteria strains.</title>
        <authorList>
            <person name="Klenk H.-P."/>
        </authorList>
    </citation>
    <scope>NUCLEOTIDE SEQUENCE [LARGE SCALE GENOMIC DNA]</scope>
    <source>
        <strain evidence="3 4">DSM 18935</strain>
    </source>
</reference>
<dbReference type="CDD" id="cd07067">
    <property type="entry name" value="HP_PGM_like"/>
    <property type="match status" value="1"/>
</dbReference>
<feature type="binding site" evidence="2">
    <location>
        <position position="71"/>
    </location>
    <ligand>
        <name>substrate</name>
    </ligand>
</feature>
<dbReference type="PANTHER" id="PTHR48100">
    <property type="entry name" value="BROAD-SPECIFICITY PHOSPHATASE YOR283W-RELATED"/>
    <property type="match status" value="1"/>
</dbReference>
<dbReference type="Pfam" id="PF00300">
    <property type="entry name" value="His_Phos_1"/>
    <property type="match status" value="1"/>
</dbReference>
<dbReference type="InterPro" id="IPR001345">
    <property type="entry name" value="PG/BPGM_mutase_AS"/>
</dbReference>
<comment type="caution">
    <text evidence="3">The sequence shown here is derived from an EMBL/GenBank/DDBJ whole genome shotgun (WGS) entry which is preliminary data.</text>
</comment>
<accession>A0A560W9W7</accession>
<gene>
    <name evidence="3" type="ORF">FB557_1835</name>
</gene>
<name>A0A560W9W7_9MICO</name>
<feature type="binding site" evidence="2">
    <location>
        <begin position="21"/>
        <end position="28"/>
    </location>
    <ligand>
        <name>substrate</name>
    </ligand>
</feature>
<dbReference type="InterPro" id="IPR050275">
    <property type="entry name" value="PGM_Phosphatase"/>
</dbReference>
<proteinExistence type="predicted"/>
<evidence type="ECO:0000313" key="4">
    <source>
        <dbReference type="Proteomes" id="UP000315628"/>
    </source>
</evidence>
<dbReference type="RefSeq" id="WP_246074625.1">
    <property type="nucleotide sequence ID" value="NZ_BAAAYT010000005.1"/>
</dbReference>
<dbReference type="AlphaFoldDB" id="A0A560W9W7"/>
<dbReference type="GO" id="GO:0016791">
    <property type="term" value="F:phosphatase activity"/>
    <property type="evidence" value="ECO:0007669"/>
    <property type="project" value="TreeGrafter"/>
</dbReference>
<protein>
    <submittedName>
        <fullName evidence="3">Putative phosphoglycerate mutase</fullName>
    </submittedName>
</protein>
<dbReference type="GO" id="GO:0005737">
    <property type="term" value="C:cytoplasm"/>
    <property type="evidence" value="ECO:0007669"/>
    <property type="project" value="TreeGrafter"/>
</dbReference>
<organism evidence="3 4">
    <name type="scientific">Marihabitans asiaticum</name>
    <dbReference type="NCBI Taxonomy" id="415218"/>
    <lineage>
        <taxon>Bacteria</taxon>
        <taxon>Bacillati</taxon>
        <taxon>Actinomycetota</taxon>
        <taxon>Actinomycetes</taxon>
        <taxon>Micrococcales</taxon>
        <taxon>Intrasporangiaceae</taxon>
        <taxon>Marihabitans</taxon>
    </lineage>
</organism>